<evidence type="ECO:0000256" key="6">
    <source>
        <dbReference type="ARBA" id="ARBA00022777"/>
    </source>
</evidence>
<feature type="compositionally biased region" description="Polar residues" evidence="11">
    <location>
        <begin position="708"/>
        <end position="735"/>
    </location>
</feature>
<comment type="catalytic activity">
    <reaction evidence="9">
        <text>L-seryl-[protein] + ATP = O-phospho-L-seryl-[protein] + ADP + H(+)</text>
        <dbReference type="Rhea" id="RHEA:17989"/>
        <dbReference type="Rhea" id="RHEA-COMP:9863"/>
        <dbReference type="Rhea" id="RHEA-COMP:11604"/>
        <dbReference type="ChEBI" id="CHEBI:15378"/>
        <dbReference type="ChEBI" id="CHEBI:29999"/>
        <dbReference type="ChEBI" id="CHEBI:30616"/>
        <dbReference type="ChEBI" id="CHEBI:83421"/>
        <dbReference type="ChEBI" id="CHEBI:456216"/>
        <dbReference type="EC" id="2.7.11.1"/>
    </reaction>
</comment>
<dbReference type="Gene3D" id="3.30.200.20">
    <property type="entry name" value="Phosphorylase Kinase, domain 1"/>
    <property type="match status" value="1"/>
</dbReference>
<evidence type="ECO:0000256" key="2">
    <source>
        <dbReference type="ARBA" id="ARBA00012513"/>
    </source>
</evidence>
<feature type="compositionally biased region" description="Polar residues" evidence="11">
    <location>
        <begin position="812"/>
        <end position="825"/>
    </location>
</feature>
<dbReference type="AlphaFoldDB" id="J8Q3K5"/>
<dbReference type="SUPFAM" id="SSF56112">
    <property type="entry name" value="Protein kinase-like (PK-like)"/>
    <property type="match status" value="1"/>
</dbReference>
<keyword evidence="6" id="KW-0418">Kinase</keyword>
<protein>
    <recommendedName>
        <fullName evidence="2">non-specific serine/threonine protein kinase</fullName>
        <ecNumber evidence="2">2.7.11.1</ecNumber>
    </recommendedName>
</protein>
<dbReference type="InterPro" id="IPR008271">
    <property type="entry name" value="Ser/Thr_kinase_AS"/>
</dbReference>
<feature type="region of interest" description="Disordered" evidence="11">
    <location>
        <begin position="755"/>
        <end position="855"/>
    </location>
</feature>
<dbReference type="FunFam" id="1.10.510.10:FF:000534">
    <property type="entry name" value="Serine/threonine-protein kinase PKH2"/>
    <property type="match status" value="1"/>
</dbReference>
<sequence length="912" mass="102193">MTSRKRSPHDFIFKEELGHGSYSTVFKALDKKSPNKTYAIKVCSKKHIINEAKVKYVTIEKNTMNLLAQKNHAGIIKLYYTFHDEENLYFVLDYAPGGELLSLLHRMGTFNDLWTRHFTVQLIDALEFIHSHGIIHRDLKPENVLLDKDGRLMITDFGAAATIDSSLEKDSARCNSDGNSINDSHSCASFVGTAEYVSPELLLYNQCGYGSDIWALGCMIYQFVQGHPPFRGENELKTFEKIVALDYPWGPNKRLNNSTPAINPLVINLVRKILVVEVNERIPLKLIKRHPYFSKIDWNDKAKIWRGIWENSQGQLTQQTAGALPNLPQNALPTKQLHVIDTPARSIQITKQKRKKPTKISSTTSSIVVWRKRLGISTGKDDLGTVPSTAPAMIASNDKNVLSATTTHSGSKSILPPNLQPMQTQIKRTQPIAPSRIPPKVPATSDNMRIKPIPRQKTIVPSPPAPSIPPSVPPQLPTLSTPSTSPVPSTPSTPSVETQQQDVVHTLDRRNPIDLSILKQDYVFIYGIPYEDKGPAMSLNSYNMIDNDLITLLVTQHKEELKNSKLSLQLLTLKKNGMLSYRNTIKEERDNKGNREHQMANIEDTDLSMYDFEFNELSRKGFLILEKYKTKLWFISLPSYSKVSKVPFNTVSSLSINNNENWVDCFFRARQLLEEKQILDKISNVSFDSKLSTETTPPSSTFKKRESTSGIGTTVSPLSYDSKLGSQNNVPQNNNVKEELPFRIPTDVKERPLANATPAIGHSRVTSTNNTNKATKRTGRGFSNSAPSVNTYNNNTVTVSNNRPTTNPVNNKHITPTLRKQNSPQSSSSSSVTRSQTKTMGYRQPTPSPPLSPLISPAMKEKYLAPSNMVISSSRYEVLHTLNNSQTNFDREIASRGASAAFRSLQKNKREK</sequence>
<keyword evidence="5 10" id="KW-0547">Nucleotide-binding</keyword>
<dbReference type="InterPro" id="IPR017441">
    <property type="entry name" value="Protein_kinase_ATP_BS"/>
</dbReference>
<feature type="compositionally biased region" description="Low complexity" evidence="11">
    <location>
        <begin position="787"/>
        <end position="811"/>
    </location>
</feature>
<evidence type="ECO:0000256" key="4">
    <source>
        <dbReference type="ARBA" id="ARBA00022679"/>
    </source>
</evidence>
<dbReference type="InterPro" id="IPR057614">
    <property type="entry name" value="PH_PKH3_C"/>
</dbReference>
<evidence type="ECO:0000313" key="14">
    <source>
        <dbReference type="Proteomes" id="UP000006968"/>
    </source>
</evidence>
<dbReference type="InterPro" id="IPR050236">
    <property type="entry name" value="Ser_Thr_kinase_AGC"/>
</dbReference>
<dbReference type="Proteomes" id="UP000006968">
    <property type="component" value="Chromosome XIII"/>
</dbReference>
<feature type="region of interest" description="Disordered" evidence="11">
    <location>
        <begin position="456"/>
        <end position="501"/>
    </location>
</feature>
<dbReference type="PROSITE" id="PS00107">
    <property type="entry name" value="PROTEIN_KINASE_ATP"/>
    <property type="match status" value="1"/>
</dbReference>
<feature type="compositionally biased region" description="Polar residues" evidence="11">
    <location>
        <begin position="689"/>
        <end position="701"/>
    </location>
</feature>
<feature type="compositionally biased region" description="Pro residues" evidence="11">
    <location>
        <begin position="461"/>
        <end position="476"/>
    </location>
</feature>
<evidence type="ECO:0000313" key="13">
    <source>
        <dbReference type="EMBL" id="EJS42169.1"/>
    </source>
</evidence>
<keyword evidence="3" id="KW-0723">Serine/threonine-protein kinase</keyword>
<dbReference type="GO" id="GO:0005524">
    <property type="term" value="F:ATP binding"/>
    <property type="evidence" value="ECO:0007669"/>
    <property type="project" value="UniProtKB-UniRule"/>
</dbReference>
<dbReference type="HOGENOM" id="CLU_008400_0_0_1"/>
<feature type="domain" description="Protein kinase" evidence="12">
    <location>
        <begin position="11"/>
        <end position="293"/>
    </location>
</feature>
<comment type="caution">
    <text evidence="13">The sequence shown here is derived from an EMBL/GenBank/DDBJ whole genome shotgun (WGS) entry which is preliminary data.</text>
</comment>
<evidence type="ECO:0000256" key="9">
    <source>
        <dbReference type="ARBA" id="ARBA00048679"/>
    </source>
</evidence>
<feature type="compositionally biased region" description="Low complexity" evidence="11">
    <location>
        <begin position="477"/>
        <end position="496"/>
    </location>
</feature>
<comment type="catalytic activity">
    <reaction evidence="8">
        <text>L-threonyl-[protein] + ATP = O-phospho-L-threonyl-[protein] + ADP + H(+)</text>
        <dbReference type="Rhea" id="RHEA:46608"/>
        <dbReference type="Rhea" id="RHEA-COMP:11060"/>
        <dbReference type="Rhea" id="RHEA-COMP:11605"/>
        <dbReference type="ChEBI" id="CHEBI:15378"/>
        <dbReference type="ChEBI" id="CHEBI:30013"/>
        <dbReference type="ChEBI" id="CHEBI:30616"/>
        <dbReference type="ChEBI" id="CHEBI:61977"/>
        <dbReference type="ChEBI" id="CHEBI:456216"/>
        <dbReference type="EC" id="2.7.11.1"/>
    </reaction>
</comment>
<reference evidence="13 14" key="1">
    <citation type="journal article" date="2013" name="BMC Genomics">
        <title>High quality de novo sequencing and assembly of the Saccharomyces arboricolus genome.</title>
        <authorList>
            <person name="Liti G."/>
            <person name="Nguyen Ba A.N."/>
            <person name="Blythe M."/>
            <person name="Mueller C.A."/>
            <person name="Bergstroem A."/>
            <person name="Cubillos F.A."/>
            <person name="Dafhnis-Calas F."/>
            <person name="Khoshraftar S."/>
            <person name="Malla S."/>
            <person name="Mehta N."/>
            <person name="Siow C.C."/>
            <person name="Warringer J."/>
            <person name="Moses A.M."/>
            <person name="Louis E.J."/>
            <person name="Nieduszynski C.A."/>
        </authorList>
    </citation>
    <scope>NUCLEOTIDE SEQUENCE [LARGE SCALE GENOMIC DNA]</scope>
    <source>
        <strain evidence="14">H-6 / AS 2.3317 / CBS 10644</strain>
    </source>
</reference>
<dbReference type="GO" id="GO:0004674">
    <property type="term" value="F:protein serine/threonine kinase activity"/>
    <property type="evidence" value="ECO:0007669"/>
    <property type="project" value="UniProtKB-KW"/>
</dbReference>
<evidence type="ECO:0000256" key="8">
    <source>
        <dbReference type="ARBA" id="ARBA00047899"/>
    </source>
</evidence>
<evidence type="ECO:0000256" key="10">
    <source>
        <dbReference type="PROSITE-ProRule" id="PRU10141"/>
    </source>
</evidence>
<dbReference type="PROSITE" id="PS50011">
    <property type="entry name" value="PROTEIN_KINASE_DOM"/>
    <property type="match status" value="1"/>
</dbReference>
<evidence type="ECO:0000259" key="12">
    <source>
        <dbReference type="PROSITE" id="PS50011"/>
    </source>
</evidence>
<dbReference type="GO" id="GO:0000196">
    <property type="term" value="P:cell integrity MAPK cascade"/>
    <property type="evidence" value="ECO:0007669"/>
    <property type="project" value="UniProtKB-ARBA"/>
</dbReference>
<dbReference type="OrthoDB" id="347657at2759"/>
<feature type="binding site" evidence="10">
    <location>
        <position position="41"/>
    </location>
    <ligand>
        <name>ATP</name>
        <dbReference type="ChEBI" id="CHEBI:30616"/>
    </ligand>
</feature>
<feature type="compositionally biased region" description="Polar residues" evidence="11">
    <location>
        <begin position="764"/>
        <end position="773"/>
    </location>
</feature>
<dbReference type="EMBL" id="ALIE01000159">
    <property type="protein sequence ID" value="EJS42169.1"/>
    <property type="molecule type" value="Genomic_DNA"/>
</dbReference>
<evidence type="ECO:0000256" key="5">
    <source>
        <dbReference type="ARBA" id="ARBA00022741"/>
    </source>
</evidence>
<dbReference type="PANTHER" id="PTHR24356:SF405">
    <property type="entry name" value="SERINE_THREONINE-PROTEIN KINASE PKH3"/>
    <property type="match status" value="1"/>
</dbReference>
<organism evidence="13 14">
    <name type="scientific">Saccharomyces arboricola (strain H-6 / AS 2.3317 / CBS 10644)</name>
    <name type="common">Yeast</name>
    <dbReference type="NCBI Taxonomy" id="1160507"/>
    <lineage>
        <taxon>Eukaryota</taxon>
        <taxon>Fungi</taxon>
        <taxon>Dikarya</taxon>
        <taxon>Ascomycota</taxon>
        <taxon>Saccharomycotina</taxon>
        <taxon>Saccharomycetes</taxon>
        <taxon>Saccharomycetales</taxon>
        <taxon>Saccharomycetaceae</taxon>
        <taxon>Saccharomyces</taxon>
    </lineage>
</organism>
<dbReference type="EC" id="2.7.11.1" evidence="2"/>
<keyword evidence="7 10" id="KW-0067">ATP-binding</keyword>
<proteinExistence type="inferred from homology"/>
<dbReference type="PANTHER" id="PTHR24356">
    <property type="entry name" value="SERINE/THREONINE-PROTEIN KINASE"/>
    <property type="match status" value="1"/>
</dbReference>
<evidence type="ECO:0000256" key="1">
    <source>
        <dbReference type="ARBA" id="ARBA00010006"/>
    </source>
</evidence>
<dbReference type="InterPro" id="IPR011009">
    <property type="entry name" value="Kinase-like_dom_sf"/>
</dbReference>
<evidence type="ECO:0000256" key="3">
    <source>
        <dbReference type="ARBA" id="ARBA00022527"/>
    </source>
</evidence>
<dbReference type="PROSITE" id="PS00108">
    <property type="entry name" value="PROTEIN_KINASE_ST"/>
    <property type="match status" value="1"/>
</dbReference>
<dbReference type="Pfam" id="PF25347">
    <property type="entry name" value="PH_PKH3_C"/>
    <property type="match status" value="1"/>
</dbReference>
<gene>
    <name evidence="13" type="ORF">SU7_2777</name>
</gene>
<dbReference type="Gene3D" id="1.10.510.10">
    <property type="entry name" value="Transferase(Phosphotransferase) domain 1"/>
    <property type="match status" value="1"/>
</dbReference>
<keyword evidence="4" id="KW-0808">Transferase</keyword>
<feature type="region of interest" description="Disordered" evidence="11">
    <location>
        <begin position="689"/>
        <end position="743"/>
    </location>
</feature>
<dbReference type="InterPro" id="IPR039046">
    <property type="entry name" value="PDPK1"/>
</dbReference>
<evidence type="ECO:0000256" key="11">
    <source>
        <dbReference type="SAM" id="MobiDB-lite"/>
    </source>
</evidence>
<dbReference type="SMART" id="SM00220">
    <property type="entry name" value="S_TKc"/>
    <property type="match status" value="1"/>
</dbReference>
<dbReference type="Pfam" id="PF00069">
    <property type="entry name" value="Pkinase"/>
    <property type="match status" value="1"/>
</dbReference>
<keyword evidence="14" id="KW-1185">Reference proteome</keyword>
<name>J8Q3K5_SACAR</name>
<evidence type="ECO:0000256" key="7">
    <source>
        <dbReference type="ARBA" id="ARBA00022840"/>
    </source>
</evidence>
<comment type="similarity">
    <text evidence="1">Belongs to the protein kinase superfamily. AGC Ser/Thr protein kinase family. PDPK1 subfamily.</text>
</comment>
<dbReference type="InterPro" id="IPR000719">
    <property type="entry name" value="Prot_kinase_dom"/>
</dbReference>
<accession>J8Q3K5</accession>
<dbReference type="CDD" id="cd05581">
    <property type="entry name" value="STKc_PDK1"/>
    <property type="match status" value="1"/>
</dbReference>